<comment type="caution">
    <text evidence="1">The sequence shown here is derived from an EMBL/GenBank/DDBJ whole genome shotgun (WGS) entry which is preliminary data.</text>
</comment>
<evidence type="ECO:0000313" key="1">
    <source>
        <dbReference type="EMBL" id="NLR75687.1"/>
    </source>
</evidence>
<protein>
    <submittedName>
        <fullName evidence="1">Uncharacterized protein</fullName>
    </submittedName>
</protein>
<sequence>MSTPSLEQMIADSRRRFTRWPGWVRQLRFASAPQPRWMESRDPLFKVWEEQRLLVQRGRVVWGALVQANSQLFQWGDLDCPAQLVYSPEPNFDAAPQRLRAVGQAIFDLKHTQPDNPELQALADSVTQELERSFGLHLPASLGATEDMATSSFMVYRQHLPDGFLRGGVFPILTAPDTRSVMILPYAYWGPDMLQLWMQRSLGRA</sequence>
<proteinExistence type="predicted"/>
<name>A0A847S9R8_9NEIS</name>
<keyword evidence="2" id="KW-1185">Reference proteome</keyword>
<reference evidence="1 2" key="1">
    <citation type="submission" date="2020-04" db="EMBL/GenBank/DDBJ databases">
        <title>Draft genome of Leeia sp. IMCC25680.</title>
        <authorList>
            <person name="Song J."/>
            <person name="Cho J.-C."/>
        </authorList>
    </citation>
    <scope>NUCLEOTIDE SEQUENCE [LARGE SCALE GENOMIC DNA]</scope>
    <source>
        <strain evidence="1 2">IMCC25680</strain>
    </source>
</reference>
<dbReference type="RefSeq" id="WP_168877336.1">
    <property type="nucleotide sequence ID" value="NZ_JABAIM010000002.1"/>
</dbReference>
<dbReference type="Proteomes" id="UP000587991">
    <property type="component" value="Unassembled WGS sequence"/>
</dbReference>
<organism evidence="1 2">
    <name type="scientific">Leeia aquatica</name>
    <dbReference type="NCBI Taxonomy" id="2725557"/>
    <lineage>
        <taxon>Bacteria</taxon>
        <taxon>Pseudomonadati</taxon>
        <taxon>Pseudomonadota</taxon>
        <taxon>Betaproteobacteria</taxon>
        <taxon>Neisseriales</taxon>
        <taxon>Leeiaceae</taxon>
        <taxon>Leeia</taxon>
    </lineage>
</organism>
<evidence type="ECO:0000313" key="2">
    <source>
        <dbReference type="Proteomes" id="UP000587991"/>
    </source>
</evidence>
<dbReference type="AlphaFoldDB" id="A0A847S9R8"/>
<dbReference type="EMBL" id="JABAIM010000002">
    <property type="protein sequence ID" value="NLR75687.1"/>
    <property type="molecule type" value="Genomic_DNA"/>
</dbReference>
<gene>
    <name evidence="1" type="ORF">HF682_10990</name>
</gene>
<accession>A0A847S9R8</accession>